<feature type="compositionally biased region" description="Low complexity" evidence="1">
    <location>
        <begin position="428"/>
        <end position="440"/>
    </location>
</feature>
<evidence type="ECO:0000313" key="2">
    <source>
        <dbReference type="EMBL" id="KAF2437564.1"/>
    </source>
</evidence>
<organism evidence="2 3">
    <name type="scientific">Karstenula rhodostoma CBS 690.94</name>
    <dbReference type="NCBI Taxonomy" id="1392251"/>
    <lineage>
        <taxon>Eukaryota</taxon>
        <taxon>Fungi</taxon>
        <taxon>Dikarya</taxon>
        <taxon>Ascomycota</taxon>
        <taxon>Pezizomycotina</taxon>
        <taxon>Dothideomycetes</taxon>
        <taxon>Pleosporomycetidae</taxon>
        <taxon>Pleosporales</taxon>
        <taxon>Massarineae</taxon>
        <taxon>Didymosphaeriaceae</taxon>
        <taxon>Karstenula</taxon>
    </lineage>
</organism>
<proteinExistence type="predicted"/>
<accession>A0A9P4P6Q3</accession>
<evidence type="ECO:0000256" key="1">
    <source>
        <dbReference type="SAM" id="MobiDB-lite"/>
    </source>
</evidence>
<feature type="compositionally biased region" description="Pro residues" evidence="1">
    <location>
        <begin position="247"/>
        <end position="256"/>
    </location>
</feature>
<dbReference type="EMBL" id="MU001515">
    <property type="protein sequence ID" value="KAF2437564.1"/>
    <property type="molecule type" value="Genomic_DNA"/>
</dbReference>
<reference evidence="2" key="1">
    <citation type="journal article" date="2020" name="Stud. Mycol.">
        <title>101 Dothideomycetes genomes: a test case for predicting lifestyles and emergence of pathogens.</title>
        <authorList>
            <person name="Haridas S."/>
            <person name="Albert R."/>
            <person name="Binder M."/>
            <person name="Bloem J."/>
            <person name="Labutti K."/>
            <person name="Salamov A."/>
            <person name="Andreopoulos B."/>
            <person name="Baker S."/>
            <person name="Barry K."/>
            <person name="Bills G."/>
            <person name="Bluhm B."/>
            <person name="Cannon C."/>
            <person name="Castanera R."/>
            <person name="Culley D."/>
            <person name="Daum C."/>
            <person name="Ezra D."/>
            <person name="Gonzalez J."/>
            <person name="Henrissat B."/>
            <person name="Kuo A."/>
            <person name="Liang C."/>
            <person name="Lipzen A."/>
            <person name="Lutzoni F."/>
            <person name="Magnuson J."/>
            <person name="Mondo S."/>
            <person name="Nolan M."/>
            <person name="Ohm R."/>
            <person name="Pangilinan J."/>
            <person name="Park H.-J."/>
            <person name="Ramirez L."/>
            <person name="Alfaro M."/>
            <person name="Sun H."/>
            <person name="Tritt A."/>
            <person name="Yoshinaga Y."/>
            <person name="Zwiers L.-H."/>
            <person name="Turgeon B."/>
            <person name="Goodwin S."/>
            <person name="Spatafora J."/>
            <person name="Crous P."/>
            <person name="Grigoriev I."/>
        </authorList>
    </citation>
    <scope>NUCLEOTIDE SEQUENCE</scope>
    <source>
        <strain evidence="2">CBS 690.94</strain>
    </source>
</reference>
<dbReference type="Proteomes" id="UP000799764">
    <property type="component" value="Unassembled WGS sequence"/>
</dbReference>
<feature type="region of interest" description="Disordered" evidence="1">
    <location>
        <begin position="202"/>
        <end position="440"/>
    </location>
</feature>
<feature type="region of interest" description="Disordered" evidence="1">
    <location>
        <begin position="1"/>
        <end position="123"/>
    </location>
</feature>
<name>A0A9P4P6Q3_9PLEO</name>
<comment type="caution">
    <text evidence="2">The sequence shown here is derived from an EMBL/GenBank/DDBJ whole genome shotgun (WGS) entry which is preliminary data.</text>
</comment>
<gene>
    <name evidence="2" type="ORF">P171DRAFT_449780</name>
</gene>
<feature type="compositionally biased region" description="Polar residues" evidence="1">
    <location>
        <begin position="344"/>
        <end position="354"/>
    </location>
</feature>
<dbReference type="AlphaFoldDB" id="A0A9P4P6Q3"/>
<sequence length="516" mass="56502">MAQRKVPAQPVNPPEQSNTSTARGRQDSGQFTAAPVNTSERDVPKQPVNPHEQSNTSNARVGYESWRFTAAPGHQGGDMSERNVPAQPVNPPEQSNTSDARGGQGSGQDIATPQDFARGPYGFHSAFSYIGTSHYRYRPSEARPAEPRPVARQSTPEQTTEEHHVSGDRGPALHPSGTVSCKDIGPNPFNFYTRFPSLATPAVLQDPPRLPADPLASYHPSQDVEIPTNAYEAAGYRPDYERRPLASPSPHPPPSPQQNCPGQARMRDPPPELNGLFSVADQSPYSTDGTDDTLIAQARHSEPVGRSMIGIKRSADGFDESDKENYSPPAAVEPTLAFKKRISKSNNPSATTPASGKYVPAPTRKVRIIPSRETSEEHDETYREEEPEQDTAPTRDTPLPSVEGGGESPVRTRAARRRAEAEASTVLAQGQAQGQTQAPAAAPAYVYSNTLLGLRKAIGEPNWKEFLELVELFVDEDISETQFTRGQRRIFHSQSELFDRQARRLTETMVREARGM</sequence>
<feature type="region of interest" description="Disordered" evidence="1">
    <location>
        <begin position="138"/>
        <end position="186"/>
    </location>
</feature>
<feature type="compositionally biased region" description="Polar residues" evidence="1">
    <location>
        <begin position="14"/>
        <end position="38"/>
    </location>
</feature>
<feature type="compositionally biased region" description="Acidic residues" evidence="1">
    <location>
        <begin position="376"/>
        <end position="389"/>
    </location>
</feature>
<keyword evidence="3" id="KW-1185">Reference proteome</keyword>
<protein>
    <submittedName>
        <fullName evidence="2">Uncharacterized protein</fullName>
    </submittedName>
</protein>
<evidence type="ECO:0000313" key="3">
    <source>
        <dbReference type="Proteomes" id="UP000799764"/>
    </source>
</evidence>